<dbReference type="InterPro" id="IPR014721">
    <property type="entry name" value="Ribsml_uS5_D2-typ_fold_subgr"/>
</dbReference>
<organism evidence="9 11">
    <name type="scientific">Labedella gwakjiensis</name>
    <dbReference type="NCBI Taxonomy" id="390269"/>
    <lineage>
        <taxon>Bacteria</taxon>
        <taxon>Bacillati</taxon>
        <taxon>Actinomycetota</taxon>
        <taxon>Actinomycetes</taxon>
        <taxon>Micrococcales</taxon>
        <taxon>Microbacteriaceae</taxon>
        <taxon>Labedella</taxon>
    </lineage>
</organism>
<dbReference type="EMBL" id="PYAU01000001">
    <property type="protein sequence ID" value="PSL39731.1"/>
    <property type="molecule type" value="Genomic_DNA"/>
</dbReference>
<proteinExistence type="predicted"/>
<dbReference type="Gene3D" id="3.30.230.10">
    <property type="match status" value="1"/>
</dbReference>
<evidence type="ECO:0000259" key="8">
    <source>
        <dbReference type="Pfam" id="PF08544"/>
    </source>
</evidence>
<dbReference type="PRINTS" id="PR00959">
    <property type="entry name" value="MEVGALKINASE"/>
</dbReference>
<feature type="domain" description="GHMP kinase N-terminal" evidence="7">
    <location>
        <begin position="83"/>
        <end position="171"/>
    </location>
</feature>
<dbReference type="SUPFAM" id="SSF54211">
    <property type="entry name" value="Ribosomal protein S5 domain 2-like"/>
    <property type="match status" value="1"/>
</dbReference>
<keyword evidence="12" id="KW-1185">Reference proteome</keyword>
<evidence type="ECO:0000256" key="5">
    <source>
        <dbReference type="ARBA" id="ARBA00022777"/>
    </source>
</evidence>
<reference evidence="10 12" key="2">
    <citation type="submission" date="2018-12" db="EMBL/GenBank/DDBJ databases">
        <authorList>
            <person name="hu s."/>
            <person name="Xu Y."/>
            <person name="Xu B."/>
            <person name="Li F."/>
        </authorList>
    </citation>
    <scope>NUCLEOTIDE SEQUENCE [LARGE SCALE GENOMIC DNA]</scope>
    <source>
        <strain evidence="10 12">KSW2-17</strain>
    </source>
</reference>
<evidence type="ECO:0000256" key="1">
    <source>
        <dbReference type="ARBA" id="ARBA00005017"/>
    </source>
</evidence>
<dbReference type="InterPro" id="IPR035102">
    <property type="entry name" value="Phosphomevalonate_kinase"/>
</dbReference>
<gene>
    <name evidence="9" type="ORF">CLV49_3378</name>
    <name evidence="10" type="ORF">ELQ93_02365</name>
</gene>
<dbReference type="RefSeq" id="WP_106564563.1">
    <property type="nucleotide sequence ID" value="NZ_PYAU01000001.1"/>
</dbReference>
<dbReference type="EC" id="2.7.4.2" evidence="2"/>
<dbReference type="PANTHER" id="PTHR31814:SF2">
    <property type="entry name" value="PHOSPHOMEVALONATE KINASE"/>
    <property type="match status" value="1"/>
</dbReference>
<dbReference type="GO" id="GO:0019287">
    <property type="term" value="P:isopentenyl diphosphate biosynthetic process, mevalonate pathway"/>
    <property type="evidence" value="ECO:0007669"/>
    <property type="project" value="UniProtKB-UniPathway"/>
</dbReference>
<evidence type="ECO:0000313" key="12">
    <source>
        <dbReference type="Proteomes" id="UP000268291"/>
    </source>
</evidence>
<dbReference type="SUPFAM" id="SSF55060">
    <property type="entry name" value="GHMP Kinase, C-terminal domain"/>
    <property type="match status" value="1"/>
</dbReference>
<dbReference type="UniPathway" id="UPA00057">
    <property type="reaction ID" value="UER00099"/>
</dbReference>
<evidence type="ECO:0000313" key="9">
    <source>
        <dbReference type="EMBL" id="PSL39731.1"/>
    </source>
</evidence>
<dbReference type="Proteomes" id="UP000268291">
    <property type="component" value="Unassembled WGS sequence"/>
</dbReference>
<dbReference type="Pfam" id="PF00288">
    <property type="entry name" value="GHMP_kinases_N"/>
    <property type="match status" value="1"/>
</dbReference>
<dbReference type="Pfam" id="PF08544">
    <property type="entry name" value="GHMP_kinases_C"/>
    <property type="match status" value="1"/>
</dbReference>
<evidence type="ECO:0000256" key="3">
    <source>
        <dbReference type="ARBA" id="ARBA00022679"/>
    </source>
</evidence>
<sequence>MIEVAAPGKLFIAGEYAVVEPGYPAVLIAVDRFVTVTLEASAGRGQLISDQFGHLPVVWRRDGDRLVIDRDQRPFDYVLSAIRVVEAFALESGRRLDFYDLAIRSELDDRSGRKFGLGSSAAVTVATVTALDRFYSLGLDELSRLKLALLATIGVNPLASGGDVAASLYGGWIAFSSPDRGWVARRSAETDVVSLIAEDWPGLSVRRLPPLTGGRLVVGWTGEPASTAQLVDGIQKRKQQEDSHYESFLEDSRACVEALVAAFDADDLAGAQKQLHRARRLLVRLGVSVGISIETPDLTLLCDSAEFVGAAAKSSGAGGGDCGIVLADEATDLDPMFRQWELGDIRRLSLHVHPAPETETTP</sequence>
<evidence type="ECO:0000313" key="11">
    <source>
        <dbReference type="Proteomes" id="UP000241203"/>
    </source>
</evidence>
<keyword evidence="3 10" id="KW-0808">Transferase</keyword>
<dbReference type="InterPro" id="IPR013750">
    <property type="entry name" value="GHMP_kinase_C_dom"/>
</dbReference>
<feature type="domain" description="GHMP kinase C-terminal" evidence="8">
    <location>
        <begin position="276"/>
        <end position="340"/>
    </location>
</feature>
<evidence type="ECO:0000256" key="2">
    <source>
        <dbReference type="ARBA" id="ARBA00012958"/>
    </source>
</evidence>
<dbReference type="GO" id="GO:0004631">
    <property type="term" value="F:phosphomevalonate kinase activity"/>
    <property type="evidence" value="ECO:0007669"/>
    <property type="project" value="UniProtKB-EC"/>
</dbReference>
<dbReference type="Gene3D" id="3.30.70.890">
    <property type="entry name" value="GHMP kinase, C-terminal domain"/>
    <property type="match status" value="1"/>
</dbReference>
<accession>A0A2P8H0I0</accession>
<evidence type="ECO:0000313" key="10">
    <source>
        <dbReference type="EMBL" id="RUQ85884.1"/>
    </source>
</evidence>
<evidence type="ECO:0000256" key="6">
    <source>
        <dbReference type="ARBA" id="ARBA00022840"/>
    </source>
</evidence>
<evidence type="ECO:0000259" key="7">
    <source>
        <dbReference type="Pfam" id="PF00288"/>
    </source>
</evidence>
<reference evidence="9 11" key="1">
    <citation type="submission" date="2018-03" db="EMBL/GenBank/DDBJ databases">
        <title>Genomic Encyclopedia of Archaeal and Bacterial Type Strains, Phase II (KMG-II): from individual species to whole genera.</title>
        <authorList>
            <person name="Goeker M."/>
        </authorList>
    </citation>
    <scope>NUCLEOTIDE SEQUENCE [LARGE SCALE GENOMIC DNA]</scope>
    <source>
        <strain evidence="9 11">DSM 21548</strain>
    </source>
</reference>
<dbReference type="InterPro" id="IPR036554">
    <property type="entry name" value="GHMP_kinase_C_sf"/>
</dbReference>
<dbReference type="InterPro" id="IPR005917">
    <property type="entry name" value="Pmev_kinase_bact"/>
</dbReference>
<dbReference type="NCBIfam" id="TIGR01220">
    <property type="entry name" value="Pmev_kin_Gr_pos"/>
    <property type="match status" value="1"/>
</dbReference>
<keyword evidence="4" id="KW-0547">Nucleotide-binding</keyword>
<dbReference type="EMBL" id="RZGY01000001">
    <property type="protein sequence ID" value="RUQ85884.1"/>
    <property type="molecule type" value="Genomic_DNA"/>
</dbReference>
<dbReference type="InterPro" id="IPR020568">
    <property type="entry name" value="Ribosomal_Su5_D2-typ_SF"/>
</dbReference>
<name>A0A2P8H0I0_9MICO</name>
<dbReference type="PANTHER" id="PTHR31814">
    <property type="match status" value="1"/>
</dbReference>
<protein>
    <recommendedName>
        <fullName evidence="2">phosphomevalonate kinase</fullName>
        <ecNumber evidence="2">2.7.4.2</ecNumber>
    </recommendedName>
</protein>
<keyword evidence="6" id="KW-0067">ATP-binding</keyword>
<comment type="caution">
    <text evidence="9">The sequence shown here is derived from an EMBL/GenBank/DDBJ whole genome shotgun (WGS) entry which is preliminary data.</text>
</comment>
<evidence type="ECO:0000256" key="4">
    <source>
        <dbReference type="ARBA" id="ARBA00022741"/>
    </source>
</evidence>
<dbReference type="Proteomes" id="UP000241203">
    <property type="component" value="Unassembled WGS sequence"/>
</dbReference>
<dbReference type="GO" id="GO:0005524">
    <property type="term" value="F:ATP binding"/>
    <property type="evidence" value="ECO:0007669"/>
    <property type="project" value="UniProtKB-KW"/>
</dbReference>
<dbReference type="AlphaFoldDB" id="A0A2P8H0I0"/>
<dbReference type="OrthoDB" id="1522677at2"/>
<comment type="pathway">
    <text evidence="1">Isoprenoid biosynthesis; isopentenyl diphosphate biosynthesis via mevalonate pathway; isopentenyl diphosphate from (R)-mevalonate: step 2/3.</text>
</comment>
<dbReference type="InterPro" id="IPR006204">
    <property type="entry name" value="GHMP_kinase_N_dom"/>
</dbReference>
<keyword evidence="5 9" id="KW-0418">Kinase</keyword>